<reference evidence="2" key="1">
    <citation type="journal article" date="2020" name="Nature">
        <title>Giant virus diversity and host interactions through global metagenomics.</title>
        <authorList>
            <person name="Schulz F."/>
            <person name="Roux S."/>
            <person name="Paez-Espino D."/>
            <person name="Jungbluth S."/>
            <person name="Walsh D.A."/>
            <person name="Denef V.J."/>
            <person name="McMahon K.D."/>
            <person name="Konstantinidis K.T."/>
            <person name="Eloe-Fadrosh E.A."/>
            <person name="Kyrpides N.C."/>
            <person name="Woyke T."/>
        </authorList>
    </citation>
    <scope>NUCLEOTIDE SEQUENCE</scope>
    <source>
        <strain evidence="2">GVMAG-S-ERX555943-30</strain>
    </source>
</reference>
<accession>A0A6C0AVB3</accession>
<evidence type="ECO:0000313" key="2">
    <source>
        <dbReference type="EMBL" id="QHS83221.1"/>
    </source>
</evidence>
<dbReference type="AlphaFoldDB" id="A0A6C0AVB3"/>
<evidence type="ECO:0000256" key="1">
    <source>
        <dbReference type="SAM" id="MobiDB-lite"/>
    </source>
</evidence>
<protein>
    <submittedName>
        <fullName evidence="2">Uncharacterized protein</fullName>
    </submittedName>
</protein>
<organism evidence="2">
    <name type="scientific">viral metagenome</name>
    <dbReference type="NCBI Taxonomy" id="1070528"/>
    <lineage>
        <taxon>unclassified sequences</taxon>
        <taxon>metagenomes</taxon>
        <taxon>organismal metagenomes</taxon>
    </lineage>
</organism>
<dbReference type="EMBL" id="MN738750">
    <property type="protein sequence ID" value="QHS83221.1"/>
    <property type="molecule type" value="Genomic_DNA"/>
</dbReference>
<proteinExistence type="predicted"/>
<sequence length="103" mass="11807">MKGSFEQKIWNNSNHMGGIPMYVNKNFVVPVGLFVATKPNHCYNDEKLQIGNTVVIHDDIELDILEPIEKKYIQKKEKSKSNQSKKTKTSKKSKKSKSSKKKP</sequence>
<name>A0A6C0AVB3_9ZZZZ</name>
<feature type="compositionally biased region" description="Basic residues" evidence="1">
    <location>
        <begin position="83"/>
        <end position="103"/>
    </location>
</feature>
<feature type="region of interest" description="Disordered" evidence="1">
    <location>
        <begin position="74"/>
        <end position="103"/>
    </location>
</feature>